<dbReference type="SUPFAM" id="SSF54495">
    <property type="entry name" value="UBC-like"/>
    <property type="match status" value="1"/>
</dbReference>
<dbReference type="GO" id="GO:0061631">
    <property type="term" value="F:ubiquitin conjugating enzyme activity"/>
    <property type="evidence" value="ECO:0007669"/>
    <property type="project" value="UniProtKB-EC"/>
</dbReference>
<dbReference type="OrthoDB" id="9978460at2759"/>
<dbReference type="InterPro" id="IPR016135">
    <property type="entry name" value="UBQ-conjugating_enzyme/RWD"/>
</dbReference>
<keyword evidence="3" id="KW-0547">Nucleotide-binding</keyword>
<accession>A0A1J7JFZ1</accession>
<evidence type="ECO:0000256" key="5">
    <source>
        <dbReference type="ARBA" id="ARBA00022840"/>
    </source>
</evidence>
<dbReference type="PROSITE" id="PS50127">
    <property type="entry name" value="UBC_2"/>
    <property type="match status" value="1"/>
</dbReference>
<evidence type="ECO:0000256" key="3">
    <source>
        <dbReference type="ARBA" id="ARBA00022741"/>
    </source>
</evidence>
<dbReference type="PANTHER" id="PTHR24067">
    <property type="entry name" value="UBIQUITIN-CONJUGATING ENZYME E2"/>
    <property type="match status" value="1"/>
</dbReference>
<feature type="domain" description="UBC core" evidence="6">
    <location>
        <begin position="2"/>
        <end position="152"/>
    </location>
</feature>
<organism evidence="7 8">
    <name type="scientific">Coniochaeta ligniaria NRRL 30616</name>
    <dbReference type="NCBI Taxonomy" id="1408157"/>
    <lineage>
        <taxon>Eukaryota</taxon>
        <taxon>Fungi</taxon>
        <taxon>Dikarya</taxon>
        <taxon>Ascomycota</taxon>
        <taxon>Pezizomycotina</taxon>
        <taxon>Sordariomycetes</taxon>
        <taxon>Sordariomycetidae</taxon>
        <taxon>Coniochaetales</taxon>
        <taxon>Coniochaetaceae</taxon>
        <taxon>Coniochaeta</taxon>
    </lineage>
</organism>
<keyword evidence="5" id="KW-0067">ATP-binding</keyword>
<dbReference type="Proteomes" id="UP000182658">
    <property type="component" value="Unassembled WGS sequence"/>
</dbReference>
<keyword evidence="4" id="KW-0833">Ubl conjugation pathway</keyword>
<dbReference type="InterPro" id="IPR050113">
    <property type="entry name" value="Ub_conjugating_enzyme"/>
</dbReference>
<dbReference type="AlphaFoldDB" id="A0A1J7JFZ1"/>
<evidence type="ECO:0000259" key="6">
    <source>
        <dbReference type="PROSITE" id="PS50127"/>
    </source>
</evidence>
<dbReference type="STRING" id="1408157.A0A1J7JFZ1"/>
<dbReference type="InterPro" id="IPR000608">
    <property type="entry name" value="UBC"/>
</dbReference>
<name>A0A1J7JFZ1_9PEZI</name>
<reference evidence="7 8" key="1">
    <citation type="submission" date="2016-10" db="EMBL/GenBank/DDBJ databases">
        <title>Draft genome sequence of Coniochaeta ligniaria NRRL30616, a lignocellulolytic fungus for bioabatement of inhibitors in plant biomass hydrolysates.</title>
        <authorList>
            <consortium name="DOE Joint Genome Institute"/>
            <person name="Jimenez D.J."/>
            <person name="Hector R.E."/>
            <person name="Riley R."/>
            <person name="Sun H."/>
            <person name="Grigoriev I.V."/>
            <person name="Van Elsas J.D."/>
            <person name="Nichols N.N."/>
        </authorList>
    </citation>
    <scope>NUCLEOTIDE SEQUENCE [LARGE SCALE GENOMIC DNA]</scope>
    <source>
        <strain evidence="7 8">NRRL 30616</strain>
    </source>
</reference>
<protein>
    <recommendedName>
        <fullName evidence="1">E2 ubiquitin-conjugating enzyme</fullName>
        <ecNumber evidence="1">2.3.2.23</ecNumber>
    </recommendedName>
</protein>
<dbReference type="FunFam" id="3.10.110.10:FF:000060">
    <property type="entry name" value="Ubiquitin conjugating enzyme (UbcB)"/>
    <property type="match status" value="1"/>
</dbReference>
<dbReference type="Pfam" id="PF00179">
    <property type="entry name" value="UQ_con"/>
    <property type="match status" value="1"/>
</dbReference>
<dbReference type="SMART" id="SM00212">
    <property type="entry name" value="UBCc"/>
    <property type="match status" value="1"/>
</dbReference>
<evidence type="ECO:0000313" key="7">
    <source>
        <dbReference type="EMBL" id="OIW32257.1"/>
    </source>
</evidence>
<sequence>MASQKRIQKELAECTKSPPQGMTIALASESNLHKWHVTLQGPPNSPYAGGTFGLVVSLPVEYPFKAPTVTFSTRIYHPNVTNDSQGSICLGALKAENWKPASKLLGVLEAVRGLLVEPMPDDPLEARIADEYKNDRKEFEKNAKAYVARYAKGAPKYEEPTAAGEAKS</sequence>
<dbReference type="EC" id="2.3.2.23" evidence="1"/>
<dbReference type="Gene3D" id="3.10.110.10">
    <property type="entry name" value="Ubiquitin Conjugating Enzyme"/>
    <property type="match status" value="1"/>
</dbReference>
<keyword evidence="8" id="KW-1185">Reference proteome</keyword>
<evidence type="ECO:0000256" key="1">
    <source>
        <dbReference type="ARBA" id="ARBA00012486"/>
    </source>
</evidence>
<evidence type="ECO:0000313" key="8">
    <source>
        <dbReference type="Proteomes" id="UP000182658"/>
    </source>
</evidence>
<evidence type="ECO:0000256" key="4">
    <source>
        <dbReference type="ARBA" id="ARBA00022786"/>
    </source>
</evidence>
<dbReference type="EMBL" id="KV875095">
    <property type="protein sequence ID" value="OIW32257.1"/>
    <property type="molecule type" value="Genomic_DNA"/>
</dbReference>
<proteinExistence type="predicted"/>
<evidence type="ECO:0000256" key="2">
    <source>
        <dbReference type="ARBA" id="ARBA00022679"/>
    </source>
</evidence>
<dbReference type="GO" id="GO:0005524">
    <property type="term" value="F:ATP binding"/>
    <property type="evidence" value="ECO:0007669"/>
    <property type="project" value="UniProtKB-KW"/>
</dbReference>
<dbReference type="InParanoid" id="A0A1J7JFZ1"/>
<gene>
    <name evidence="7" type="ORF">CONLIGDRAFT_641991</name>
</gene>
<keyword evidence="2" id="KW-0808">Transferase</keyword>